<evidence type="ECO:0000256" key="1">
    <source>
        <dbReference type="ARBA" id="ARBA00022741"/>
    </source>
</evidence>
<accession>A0AAW5Z0D5</accession>
<dbReference type="InterPro" id="IPR017438">
    <property type="entry name" value="ATP-NAD_kinase_N"/>
</dbReference>
<organism evidence="3 4">
    <name type="scientific">Lactobacillus delbrueckii</name>
    <dbReference type="NCBI Taxonomy" id="1584"/>
    <lineage>
        <taxon>Bacteria</taxon>
        <taxon>Bacillati</taxon>
        <taxon>Bacillota</taxon>
        <taxon>Bacilli</taxon>
        <taxon>Lactobacillales</taxon>
        <taxon>Lactobacillaceae</taxon>
        <taxon>Lactobacillus</taxon>
    </lineage>
</organism>
<dbReference type="SUPFAM" id="SSF111331">
    <property type="entry name" value="NAD kinase/diacylglycerol kinase-like"/>
    <property type="match status" value="1"/>
</dbReference>
<keyword evidence="2" id="KW-0067">ATP-binding</keyword>
<keyword evidence="1" id="KW-0547">Nucleotide-binding</keyword>
<reference evidence="3" key="1">
    <citation type="submission" date="2023-01" db="EMBL/GenBank/DDBJ databases">
        <title>Sequencing of the bacterial strains from artisanal fermented milk Matsoni.</title>
        <authorList>
            <person name="Rozman V."/>
            <person name="Accetto T."/>
            <person name="Bogovic Matijasic B."/>
        </authorList>
    </citation>
    <scope>NUCLEOTIDE SEQUENCE</scope>
    <source>
        <strain evidence="3">Lbl333</strain>
    </source>
</reference>
<name>A0AAW5Z0D5_9LACO</name>
<dbReference type="Proteomes" id="UP001210502">
    <property type="component" value="Unassembled WGS sequence"/>
</dbReference>
<proteinExistence type="predicted"/>
<evidence type="ECO:0000313" key="3">
    <source>
        <dbReference type="EMBL" id="MDA3768635.1"/>
    </source>
</evidence>
<protein>
    <recommendedName>
        <fullName evidence="5">NAD(+) kinase</fullName>
    </recommendedName>
</protein>
<gene>
    <name evidence="3" type="ORF">PF586_09375</name>
</gene>
<dbReference type="AlphaFoldDB" id="A0AAW5Z0D5"/>
<dbReference type="Gene3D" id="3.40.50.10330">
    <property type="entry name" value="Probable inorganic polyphosphate/atp-NAD kinase, domain 1"/>
    <property type="match status" value="1"/>
</dbReference>
<comment type="caution">
    <text evidence="3">The sequence shown here is derived from an EMBL/GenBank/DDBJ whole genome shotgun (WGS) entry which is preliminary data.</text>
</comment>
<dbReference type="InterPro" id="IPR016064">
    <property type="entry name" value="NAD/diacylglycerol_kinase_sf"/>
</dbReference>
<dbReference type="GO" id="GO:0005524">
    <property type="term" value="F:ATP binding"/>
    <property type="evidence" value="ECO:0007669"/>
    <property type="project" value="UniProtKB-KW"/>
</dbReference>
<evidence type="ECO:0000256" key="2">
    <source>
        <dbReference type="ARBA" id="ARBA00022840"/>
    </source>
</evidence>
<evidence type="ECO:0000313" key="4">
    <source>
        <dbReference type="Proteomes" id="UP001210502"/>
    </source>
</evidence>
<dbReference type="RefSeq" id="WP_271025010.1">
    <property type="nucleotide sequence ID" value="NZ_JAQIEY010000045.1"/>
</dbReference>
<sequence length="127" mass="14271">MTRTFAIVHRPDEYSAKMANSIRQALLSCGFEEDEDHPHVVIVIGGDVTFIFAVHKYLDILNETVFIGIHSGTLGFYMDYKDSELGEFLTDVIPGQLPVEEYPLLQAETSQGTYYAVNLAQEEIIVL</sequence>
<evidence type="ECO:0008006" key="5">
    <source>
        <dbReference type="Google" id="ProtNLM"/>
    </source>
</evidence>
<dbReference type="EMBL" id="JAQIEY010000045">
    <property type="protein sequence ID" value="MDA3768635.1"/>
    <property type="molecule type" value="Genomic_DNA"/>
</dbReference>